<organism evidence="1">
    <name type="scientific">Anguilla anguilla</name>
    <name type="common">European freshwater eel</name>
    <name type="synonym">Muraena anguilla</name>
    <dbReference type="NCBI Taxonomy" id="7936"/>
    <lineage>
        <taxon>Eukaryota</taxon>
        <taxon>Metazoa</taxon>
        <taxon>Chordata</taxon>
        <taxon>Craniata</taxon>
        <taxon>Vertebrata</taxon>
        <taxon>Euteleostomi</taxon>
        <taxon>Actinopterygii</taxon>
        <taxon>Neopterygii</taxon>
        <taxon>Teleostei</taxon>
        <taxon>Anguilliformes</taxon>
        <taxon>Anguillidae</taxon>
        <taxon>Anguilla</taxon>
    </lineage>
</organism>
<reference evidence="1" key="2">
    <citation type="journal article" date="2015" name="Fish Shellfish Immunol.">
        <title>Early steps in the European eel (Anguilla anguilla)-Vibrio vulnificus interaction in the gills: Role of the RtxA13 toxin.</title>
        <authorList>
            <person name="Callol A."/>
            <person name="Pajuelo D."/>
            <person name="Ebbesson L."/>
            <person name="Teles M."/>
            <person name="MacKenzie S."/>
            <person name="Amaro C."/>
        </authorList>
    </citation>
    <scope>NUCLEOTIDE SEQUENCE</scope>
</reference>
<evidence type="ECO:0000313" key="1">
    <source>
        <dbReference type="EMBL" id="JAH31996.1"/>
    </source>
</evidence>
<accession>A0A0E9RS34</accession>
<reference evidence="1" key="1">
    <citation type="submission" date="2014-11" db="EMBL/GenBank/DDBJ databases">
        <authorList>
            <person name="Amaro Gonzalez C."/>
        </authorList>
    </citation>
    <scope>NUCLEOTIDE SEQUENCE</scope>
</reference>
<dbReference type="AlphaFoldDB" id="A0A0E9RS34"/>
<proteinExistence type="predicted"/>
<name>A0A0E9RS34_ANGAN</name>
<protein>
    <submittedName>
        <fullName evidence="1">Uncharacterized protein</fullName>
    </submittedName>
</protein>
<dbReference type="EMBL" id="GBXM01076581">
    <property type="protein sequence ID" value="JAH31996.1"/>
    <property type="molecule type" value="Transcribed_RNA"/>
</dbReference>
<sequence>MYGSTKQTGHLLKSFICRTVRDSFSPWLHGLQTHLYCTIIDGVHPVVKLENHICIASTP</sequence>